<dbReference type="OrthoDB" id="264572at2"/>
<dbReference type="EMBL" id="AP011529">
    <property type="protein sequence ID" value="BAI81109.1"/>
    <property type="molecule type" value="Genomic_DNA"/>
</dbReference>
<dbReference type="InterPro" id="IPR008886">
    <property type="entry name" value="UPF0227/Esterase_YqiA"/>
</dbReference>
<dbReference type="Gene3D" id="3.40.50.1820">
    <property type="entry name" value="alpha/beta hydrolase"/>
    <property type="match status" value="1"/>
</dbReference>
<evidence type="ECO:0008006" key="4">
    <source>
        <dbReference type="Google" id="ProtNLM"/>
    </source>
</evidence>
<evidence type="ECO:0000313" key="2">
    <source>
        <dbReference type="EMBL" id="BAI81109.1"/>
    </source>
</evidence>
<name>D3P8R9_DEFDS</name>
<reference evidence="2 3" key="1">
    <citation type="journal article" date="2010" name="DNA Res.">
        <title>Bacterial lifestyle in a deep-sea hydrothermal vent chimney revealed by the genome sequence of the thermophilic bacterium Deferribacter desulfuricans SSM1.</title>
        <authorList>
            <person name="Takaki Y."/>
            <person name="Shimamura S."/>
            <person name="Nakagawa S."/>
            <person name="Fukuhara Y."/>
            <person name="Horikawa H."/>
            <person name="Ankai A."/>
            <person name="Harada T."/>
            <person name="Hosoyama A."/>
            <person name="Oguchi A."/>
            <person name="Fukui S."/>
            <person name="Fujita N."/>
            <person name="Takami H."/>
            <person name="Takai K."/>
        </authorList>
    </citation>
    <scope>NUCLEOTIDE SEQUENCE [LARGE SCALE GENOMIC DNA]</scope>
    <source>
        <strain evidence="3">DSM 14783 / JCM 11476 / NBRC 101012 / SSM1</strain>
    </source>
</reference>
<dbReference type="PANTHER" id="PTHR16138">
    <property type="entry name" value="MYCOPHENOLIC ACID ACYL-GLUCURONIDE ESTERASE, MITOCHONDRIAL"/>
    <property type="match status" value="1"/>
</dbReference>
<dbReference type="KEGG" id="ddf:DEFDS_1653"/>
<dbReference type="InterPro" id="IPR029058">
    <property type="entry name" value="AB_hydrolase_fold"/>
</dbReference>
<dbReference type="SUPFAM" id="SSF53474">
    <property type="entry name" value="alpha/beta-Hydrolases"/>
    <property type="match status" value="1"/>
</dbReference>
<organism evidence="2 3">
    <name type="scientific">Deferribacter desulfuricans (strain DSM 14783 / JCM 11476 / NBRC 101012 / SSM1)</name>
    <dbReference type="NCBI Taxonomy" id="639282"/>
    <lineage>
        <taxon>Bacteria</taxon>
        <taxon>Pseudomonadati</taxon>
        <taxon>Deferribacterota</taxon>
        <taxon>Deferribacteres</taxon>
        <taxon>Deferribacterales</taxon>
        <taxon>Deferribacteraceae</taxon>
        <taxon>Deferribacter</taxon>
    </lineage>
</organism>
<dbReference type="InterPro" id="IPR052382">
    <property type="entry name" value="ABHD10_acyl-thioesterase"/>
</dbReference>
<dbReference type="HOGENOM" id="CLU_114499_0_0_0"/>
<dbReference type="GO" id="GO:0004553">
    <property type="term" value="F:hydrolase activity, hydrolyzing O-glycosyl compounds"/>
    <property type="evidence" value="ECO:0007669"/>
    <property type="project" value="TreeGrafter"/>
</dbReference>
<gene>
    <name evidence="2" type="ordered locus">DEFDS_1653</name>
</gene>
<dbReference type="AlphaFoldDB" id="D3P8R9"/>
<sequence>MKSLAKTVIFSHGKEGTPDGKKIKVLSGVAKSIGWECVSLDYRGIYDPEERVEKLKSFISSIDYEHLVLVGSSMGGYVSLSVAEHFKTNGLFLLAPAIGMKNLEYKNKYIYPENTCIEIVHGLKDNIVPVDNIIFYSKRFGVTLHLLDDGHRLLSSIDYISKLFKLFLEKIDER</sequence>
<dbReference type="eggNOG" id="COG1073">
    <property type="taxonomic scope" value="Bacteria"/>
</dbReference>
<dbReference type="STRING" id="639282.DEFDS_1653"/>
<keyword evidence="3" id="KW-1185">Reference proteome</keyword>
<evidence type="ECO:0000256" key="1">
    <source>
        <dbReference type="ARBA" id="ARBA00022801"/>
    </source>
</evidence>
<protein>
    <recommendedName>
        <fullName evidence="4">Alpha/beta hydrolase</fullName>
    </recommendedName>
</protein>
<dbReference type="RefSeq" id="WP_013008355.1">
    <property type="nucleotide sequence ID" value="NC_013939.1"/>
</dbReference>
<dbReference type="PANTHER" id="PTHR16138:SF7">
    <property type="entry name" value="PALMITOYL-PROTEIN THIOESTERASE ABHD10, MITOCHONDRIAL"/>
    <property type="match status" value="1"/>
</dbReference>
<proteinExistence type="predicted"/>
<dbReference type="Proteomes" id="UP000001520">
    <property type="component" value="Chromosome"/>
</dbReference>
<keyword evidence="1" id="KW-0378">Hydrolase</keyword>
<dbReference type="Pfam" id="PF05728">
    <property type="entry name" value="UPF0227"/>
    <property type="match status" value="1"/>
</dbReference>
<evidence type="ECO:0000313" key="3">
    <source>
        <dbReference type="Proteomes" id="UP000001520"/>
    </source>
</evidence>
<accession>D3P8R9</accession>